<gene>
    <name evidence="3" type="ORF">F6464_03220</name>
</gene>
<name>A0A7J5AKK0_9FLAO</name>
<dbReference type="InterPro" id="IPR051685">
    <property type="entry name" value="Ycf3/AcsC/BcsC/TPR_MFPF"/>
</dbReference>
<keyword evidence="1" id="KW-0677">Repeat</keyword>
<evidence type="ECO:0008006" key="5">
    <source>
        <dbReference type="Google" id="ProtNLM"/>
    </source>
</evidence>
<keyword evidence="2" id="KW-0802">TPR repeat</keyword>
<evidence type="ECO:0000313" key="3">
    <source>
        <dbReference type="EMBL" id="KAB1158106.1"/>
    </source>
</evidence>
<keyword evidence="4" id="KW-1185">Reference proteome</keyword>
<dbReference type="Proteomes" id="UP000490922">
    <property type="component" value="Unassembled WGS sequence"/>
</dbReference>
<accession>A0A7J5AKK0</accession>
<dbReference type="EMBL" id="WAEM01000001">
    <property type="protein sequence ID" value="KAB1158106.1"/>
    <property type="molecule type" value="Genomic_DNA"/>
</dbReference>
<dbReference type="Gene3D" id="1.25.40.10">
    <property type="entry name" value="Tetratricopeptide repeat domain"/>
    <property type="match status" value="2"/>
</dbReference>
<sequence>MKYTFIIGFSDEQRLLSGTQSWSGKTFEDIKKTFDFSLLNNDLIDVSYAYYSKATDKQKFVRVLKIIDLFVNDTSITINYSVGDEQAFTSETLKLKVLKILRIDKIIEQNSYMPFCSILNNSQVERIFSKDNLIDKVNGFIKQSDWLSIYNLFKPIEDISKNNAVWNDVDLLSVVSFATAKLSEVYINLKHTFNKDEEKFKFLAQQKKYRQITELLRKRCIELNPENPSYYSNLGYTHYQYSRELTQIGGRRDGKPLDEIEIAIKYLDKALELNPTRLNDLYRKGMMLTELYPKLSLFSRNRPEADKYKEVNVKIQEGIDAFELVIKYYGEIPIEDVYNKKRYRKEYIKSCYDVARAYSDLVSNNWDEVVYLLSLDYNINENDEVKYIPKDLENIEKAIKNIANCSINDNYDFLNNPTQNFNLEDLASFNGSVEGVYKLYCLAKYNFTKFWILSGYGQRPNEKANEFRDLAEGFYKKALDFNWSKEKERSDKSFIAERLCRLYISKKQYDEATKVILPFIRKRTDYYIRYSYASALMLNGHFEEAKYQIKLAQENIQSNKEMWLGHFISACSDLRNNNLESSKTNLKKALDQAKNDGKTNIDSLLIAQGFISIKENDKPSAFKFLGQALDINPYRVSIQKRVPNWQPKEDEV</sequence>
<dbReference type="SUPFAM" id="SSF48452">
    <property type="entry name" value="TPR-like"/>
    <property type="match status" value="1"/>
</dbReference>
<organism evidence="3 4">
    <name type="scientific">Flavobacterium luteum</name>
    <dbReference type="NCBI Taxonomy" id="2026654"/>
    <lineage>
        <taxon>Bacteria</taxon>
        <taxon>Pseudomonadati</taxon>
        <taxon>Bacteroidota</taxon>
        <taxon>Flavobacteriia</taxon>
        <taxon>Flavobacteriales</taxon>
        <taxon>Flavobacteriaceae</taxon>
        <taxon>Flavobacterium</taxon>
    </lineage>
</organism>
<comment type="caution">
    <text evidence="3">The sequence shown here is derived from an EMBL/GenBank/DDBJ whole genome shotgun (WGS) entry which is preliminary data.</text>
</comment>
<dbReference type="RefSeq" id="WP_151106298.1">
    <property type="nucleotide sequence ID" value="NZ_WAEM01000001.1"/>
</dbReference>
<dbReference type="InterPro" id="IPR011990">
    <property type="entry name" value="TPR-like_helical_dom_sf"/>
</dbReference>
<evidence type="ECO:0000256" key="2">
    <source>
        <dbReference type="ARBA" id="ARBA00022803"/>
    </source>
</evidence>
<dbReference type="AlphaFoldDB" id="A0A7J5AKK0"/>
<evidence type="ECO:0000313" key="4">
    <source>
        <dbReference type="Proteomes" id="UP000490922"/>
    </source>
</evidence>
<protein>
    <recommendedName>
        <fullName evidence="5">Tetratricopeptide repeat protein</fullName>
    </recommendedName>
</protein>
<dbReference type="PANTHER" id="PTHR44943">
    <property type="entry name" value="CELLULOSE SYNTHASE OPERON PROTEIN C"/>
    <property type="match status" value="1"/>
</dbReference>
<proteinExistence type="predicted"/>
<evidence type="ECO:0000256" key="1">
    <source>
        <dbReference type="ARBA" id="ARBA00022737"/>
    </source>
</evidence>
<dbReference type="OrthoDB" id="127293at2"/>
<dbReference type="PANTHER" id="PTHR44943:SF8">
    <property type="entry name" value="TPR REPEAT-CONTAINING PROTEIN MJ0263"/>
    <property type="match status" value="1"/>
</dbReference>
<reference evidence="3 4" key="1">
    <citation type="submission" date="2019-09" db="EMBL/GenBank/DDBJ databases">
        <title>Flavobacterium sp. nov., isolated from glacier ice.</title>
        <authorList>
            <person name="Liu Q."/>
        </authorList>
    </citation>
    <scope>NUCLEOTIDE SEQUENCE [LARGE SCALE GENOMIC DNA]</scope>
    <source>
        <strain evidence="3 4">NBRC 112527</strain>
    </source>
</reference>